<keyword evidence="1" id="KW-0378">Hydrolase</keyword>
<organism evidence="1 2">
    <name type="scientific">Thalassobacterium maritimum</name>
    <dbReference type="NCBI Taxonomy" id="3041265"/>
    <lineage>
        <taxon>Bacteria</taxon>
        <taxon>Pseudomonadati</taxon>
        <taxon>Verrucomicrobiota</taxon>
        <taxon>Opitutia</taxon>
        <taxon>Puniceicoccales</taxon>
        <taxon>Coraliomargaritaceae</taxon>
        <taxon>Thalassobacterium</taxon>
    </lineage>
</organism>
<comment type="caution">
    <text evidence="1">The sequence shown here is derived from an EMBL/GenBank/DDBJ whole genome shotgun (WGS) entry which is preliminary data.</text>
</comment>
<keyword evidence="2" id="KW-1185">Reference proteome</keyword>
<dbReference type="SUPFAM" id="SSF88713">
    <property type="entry name" value="Glycoside hydrolase/deacetylase"/>
    <property type="match status" value="1"/>
</dbReference>
<dbReference type="PANTHER" id="PTHR30292:SF0">
    <property type="entry name" value="5-OXOPROLINASE SUBUNIT A"/>
    <property type="match status" value="1"/>
</dbReference>
<dbReference type="PANTHER" id="PTHR30292">
    <property type="entry name" value="UNCHARACTERIZED PROTEIN YBGL-RELATED"/>
    <property type="match status" value="1"/>
</dbReference>
<dbReference type="InterPro" id="IPR005501">
    <property type="entry name" value="LamB/YcsF/PxpA-like"/>
</dbReference>
<dbReference type="InterPro" id="IPR011330">
    <property type="entry name" value="Glyco_hydro/deAcase_b/a-brl"/>
</dbReference>
<dbReference type="Pfam" id="PF03746">
    <property type="entry name" value="LamB_YcsF"/>
    <property type="match status" value="1"/>
</dbReference>
<evidence type="ECO:0000313" key="1">
    <source>
        <dbReference type="EMBL" id="MDQ8206903.1"/>
    </source>
</evidence>
<sequence>MAQIMLNCDLGENESLEQTEQLLAQIDAANIGCGYHAGSPDKTRASIERALKYEVQIGAHPGLALDGGRGQALPTPTEFRDLLEVQIGSFQSSAQALGTRTSYIKLHGSLYHAVETQPTLAAVYIEFLQQQTPAIATFALAAGKFARMANQAGLRVFQEAFADRAYMPDGSLVPRVEQGAVLSHAEAQSRLKKWLQTGQFPTRGGQPITLSADTLCVHGDSPGALELIRDIQAALKTNKIERSASRFS</sequence>
<dbReference type="RefSeq" id="WP_308949041.1">
    <property type="nucleotide sequence ID" value="NZ_JARXHW010000008.1"/>
</dbReference>
<dbReference type="EMBL" id="JARXHW010000008">
    <property type="protein sequence ID" value="MDQ8206903.1"/>
    <property type="molecule type" value="Genomic_DNA"/>
</dbReference>
<dbReference type="Gene3D" id="3.20.20.370">
    <property type="entry name" value="Glycoside hydrolase/deacetylase"/>
    <property type="match status" value="1"/>
</dbReference>
<evidence type="ECO:0000313" key="2">
    <source>
        <dbReference type="Proteomes" id="UP001225316"/>
    </source>
</evidence>
<dbReference type="GO" id="GO:0017168">
    <property type="term" value="F:5-oxoprolinase (ATP-hydrolyzing) activity"/>
    <property type="evidence" value="ECO:0007669"/>
    <property type="project" value="UniProtKB-EC"/>
</dbReference>
<name>A0ABU1ARW8_9BACT</name>
<dbReference type="EC" id="3.5.2.9" evidence="1"/>
<gene>
    <name evidence="1" type="ORF">QEH52_05245</name>
</gene>
<protein>
    <submittedName>
        <fullName evidence="1">LamB/YcsF family protein</fullName>
        <ecNumber evidence="1">3.5.2.9</ecNumber>
    </submittedName>
</protein>
<accession>A0ABU1ARW8</accession>
<proteinExistence type="predicted"/>
<reference evidence="1 2" key="1">
    <citation type="submission" date="2023-04" db="EMBL/GenBank/DDBJ databases">
        <title>A novel bacteria isolated from coastal sediment.</title>
        <authorList>
            <person name="Liu X.-J."/>
            <person name="Du Z.-J."/>
        </authorList>
    </citation>
    <scope>NUCLEOTIDE SEQUENCE [LARGE SCALE GENOMIC DNA]</scope>
    <source>
        <strain evidence="1 2">SDUM461003</strain>
    </source>
</reference>
<dbReference type="Proteomes" id="UP001225316">
    <property type="component" value="Unassembled WGS sequence"/>
</dbReference>